<comment type="caution">
    <text evidence="2">The sequence shown here is derived from an EMBL/GenBank/DDBJ whole genome shotgun (WGS) entry which is preliminary data.</text>
</comment>
<proteinExistence type="predicted"/>
<sequence>MLMALPKVTYEYVTDILPYVATGSDGTTGQDDVEDAPGYFELNKAFIKRAQVKDHKDGSVSFTILIKFKKILPTGGEVQDDAVTNPLGVAPEAMKEPVRPERKEAVAPKAKKEPVRPEVKEAVAPEAKKEPVRPEEKEAVEPEAKKEPVRLEEKEVVQETASPEVPKPMAKEGKEALRVNKLVVTKILRKLPDEGKQEEQKDEQKMEHQAEGGKKEEQKDEQKMEQQAEGGKKEDQKDEQKKVEQKEGGKNEDQKKEHKMEDRKEGGKKEEHISRKMREKDPVMSKILYYKRVGATNELVPIPEPTRAEYYIEAVPEPPRSTRRESSGTILILTPPAALLGQIPNIPAAAAAQTAQSSSGKTSPAPPPEERKRRRATPAAAHSRLASGMTYNAMMPDARE</sequence>
<dbReference type="EMBL" id="CAXLJM020000075">
    <property type="protein sequence ID" value="CAL8128968.1"/>
    <property type="molecule type" value="Genomic_DNA"/>
</dbReference>
<feature type="compositionally biased region" description="Basic and acidic residues" evidence="1">
    <location>
        <begin position="169"/>
        <end position="178"/>
    </location>
</feature>
<keyword evidence="3" id="KW-1185">Reference proteome</keyword>
<protein>
    <submittedName>
        <fullName evidence="2">Uncharacterized protein</fullName>
    </submittedName>
</protein>
<accession>A0ABP1RIX4</accession>
<name>A0ABP1RIX4_9HEXA</name>
<evidence type="ECO:0000313" key="2">
    <source>
        <dbReference type="EMBL" id="CAL8128968.1"/>
    </source>
</evidence>
<feature type="compositionally biased region" description="Low complexity" evidence="1">
    <location>
        <begin position="349"/>
        <end position="359"/>
    </location>
</feature>
<dbReference type="Proteomes" id="UP001642540">
    <property type="component" value="Unassembled WGS sequence"/>
</dbReference>
<feature type="region of interest" description="Disordered" evidence="1">
    <location>
        <begin position="349"/>
        <end position="400"/>
    </location>
</feature>
<organism evidence="2 3">
    <name type="scientific">Orchesella dallaii</name>
    <dbReference type="NCBI Taxonomy" id="48710"/>
    <lineage>
        <taxon>Eukaryota</taxon>
        <taxon>Metazoa</taxon>
        <taxon>Ecdysozoa</taxon>
        <taxon>Arthropoda</taxon>
        <taxon>Hexapoda</taxon>
        <taxon>Collembola</taxon>
        <taxon>Entomobryomorpha</taxon>
        <taxon>Entomobryoidea</taxon>
        <taxon>Orchesellidae</taxon>
        <taxon>Orchesellinae</taxon>
        <taxon>Orchesella</taxon>
    </lineage>
</organism>
<feature type="compositionally biased region" description="Basic and acidic residues" evidence="1">
    <location>
        <begin position="190"/>
        <end position="280"/>
    </location>
</feature>
<feature type="region of interest" description="Disordered" evidence="1">
    <location>
        <begin position="94"/>
        <end position="280"/>
    </location>
</feature>
<evidence type="ECO:0000256" key="1">
    <source>
        <dbReference type="SAM" id="MobiDB-lite"/>
    </source>
</evidence>
<reference evidence="2 3" key="1">
    <citation type="submission" date="2024-08" db="EMBL/GenBank/DDBJ databases">
        <authorList>
            <person name="Cucini C."/>
            <person name="Frati F."/>
        </authorList>
    </citation>
    <scope>NUCLEOTIDE SEQUENCE [LARGE SCALE GENOMIC DNA]</scope>
</reference>
<feature type="compositionally biased region" description="Basic and acidic residues" evidence="1">
    <location>
        <begin position="94"/>
        <end position="157"/>
    </location>
</feature>
<evidence type="ECO:0000313" key="3">
    <source>
        <dbReference type="Proteomes" id="UP001642540"/>
    </source>
</evidence>
<gene>
    <name evidence="2" type="ORF">ODALV1_LOCUS22727</name>
</gene>